<gene>
    <name evidence="1" type="ORF">L3Q82_025898</name>
</gene>
<evidence type="ECO:0000313" key="1">
    <source>
        <dbReference type="EMBL" id="KAI3368923.1"/>
    </source>
</evidence>
<reference evidence="1" key="1">
    <citation type="submission" date="2022-04" db="EMBL/GenBank/DDBJ databases">
        <title>Jade perch genome.</title>
        <authorList>
            <person name="Chao B."/>
        </authorList>
    </citation>
    <scope>NUCLEOTIDE SEQUENCE</scope>
    <source>
        <strain evidence="1">CB-2022</strain>
    </source>
</reference>
<organism evidence="1 2">
    <name type="scientific">Scortum barcoo</name>
    <name type="common">barcoo grunter</name>
    <dbReference type="NCBI Taxonomy" id="214431"/>
    <lineage>
        <taxon>Eukaryota</taxon>
        <taxon>Metazoa</taxon>
        <taxon>Chordata</taxon>
        <taxon>Craniata</taxon>
        <taxon>Vertebrata</taxon>
        <taxon>Euteleostomi</taxon>
        <taxon>Actinopterygii</taxon>
        <taxon>Neopterygii</taxon>
        <taxon>Teleostei</taxon>
        <taxon>Neoteleostei</taxon>
        <taxon>Acanthomorphata</taxon>
        <taxon>Eupercaria</taxon>
        <taxon>Centrarchiformes</taxon>
        <taxon>Terapontoidei</taxon>
        <taxon>Terapontidae</taxon>
        <taxon>Scortum</taxon>
    </lineage>
</organism>
<dbReference type="Proteomes" id="UP000831701">
    <property type="component" value="Chromosome 8"/>
</dbReference>
<comment type="caution">
    <text evidence="1">The sequence shown here is derived from an EMBL/GenBank/DDBJ whole genome shotgun (WGS) entry which is preliminary data.</text>
</comment>
<dbReference type="EMBL" id="CM041538">
    <property type="protein sequence ID" value="KAI3368923.1"/>
    <property type="molecule type" value="Genomic_DNA"/>
</dbReference>
<name>A0ACB8WN87_9TELE</name>
<accession>A0ACB8WN87</accession>
<sequence>MAASTPRRRGMDCKSSNKANKKLIQARLPFKRLNPEPKENQPPKRPCAHACPEPEVPDRENESSVLPVHTGPPLVNGRGPLDGFLSRRHPASSDENMVIDLTADNPSSPVKRLNSPAPASPFLPTKDKHQGKDTPTSSGKSSNVELTPKTHTLDCSVVSKDEEEEVEEKDGNEPASISQLETSQDSESEPEEENESGNVSSLGNRSMLSASSVSSSSESSPEKSMTDEPTPSTTPTEPKTTPKIPADQKKIKRCSLKSLQEQEERLRLRQEKERQKEEAKAAKQKKREEARRLKEEREKEKREKKEKDEREKREKKEKEEKEKAERLKAKEEQRKSKLEAKLEEKRKKEEEKRMKEEEKRLKEEKDRLKAEKAEITRFLQKPKIQQAPKTLAAACGKFAPFEIKENVFLAPLCRVQCEDSALEELDQYLLNPADNLTGLKDWIRQKPRRSGPTKPRQPDSLSECVAVEGPKPDDVPDRKRYGPMKLLQFHENYRPAYWGTWSKKSSNISPRCPLRQDKDLLDYEVDSDEEWEEEEPGESLSHSEGEDEEEGGDDDDDDGFFVPHGYLSDDEGALEEEDGGDLEKQKLRQKLKAREWDELMSSKKMKVLEPVVKGCIWEGDGPSLQLFQPYAVCLVEPLPKVDASPSSEERSQRDQREAQLLGQLLPLLHGNLNSSKVIITEFQEFCRQQNSSSSSPSPPVQLSSPQSPAENIPTRIQVKRLIKSNAVYEKRSTYRRCCWYVHTEVLSRFGQEALPVPCQWNYLTTGAREESREEPQAATGSQGNSPTTPQTSSTTSSSSNKRKSTGSMSITKFMKRCTDTEQVEKHTFPNDHISPTFDSFGAFPLHSSSTTRLGSTPFQSFSITIEYHLSMGGVVIGNAAKTPATSFTETMETDGFQADTEDDDDEDCVIISTKSSRTREDSSSKGDCLMEVTPSDTAALPVASAAPTLATA</sequence>
<evidence type="ECO:0000313" key="2">
    <source>
        <dbReference type="Proteomes" id="UP000831701"/>
    </source>
</evidence>
<protein>
    <submittedName>
        <fullName evidence="1">Uncharacterized protein</fullName>
    </submittedName>
</protein>
<proteinExistence type="predicted"/>
<keyword evidence="2" id="KW-1185">Reference proteome</keyword>